<proteinExistence type="predicted"/>
<sequence>MVDGQQLQQMFSSVETAEGNSSEPTTGLELTEEQLSSLRNGDMVEMDGELYVVELTQDATNPNKQMLAFLPVNTMVQGTQSS</sequence>
<accession>A0AAV2I536</accession>
<evidence type="ECO:0000256" key="1">
    <source>
        <dbReference type="SAM" id="MobiDB-lite"/>
    </source>
</evidence>
<protein>
    <submittedName>
        <fullName evidence="2">Uncharacterized protein</fullName>
    </submittedName>
</protein>
<feature type="region of interest" description="Disordered" evidence="1">
    <location>
        <begin position="1"/>
        <end position="29"/>
    </location>
</feature>
<name>A0AAV2I536_LYMST</name>
<keyword evidence="3" id="KW-1185">Reference proteome</keyword>
<organism evidence="2 3">
    <name type="scientific">Lymnaea stagnalis</name>
    <name type="common">Great pond snail</name>
    <name type="synonym">Helix stagnalis</name>
    <dbReference type="NCBI Taxonomy" id="6523"/>
    <lineage>
        <taxon>Eukaryota</taxon>
        <taxon>Metazoa</taxon>
        <taxon>Spiralia</taxon>
        <taxon>Lophotrochozoa</taxon>
        <taxon>Mollusca</taxon>
        <taxon>Gastropoda</taxon>
        <taxon>Heterobranchia</taxon>
        <taxon>Euthyneura</taxon>
        <taxon>Panpulmonata</taxon>
        <taxon>Hygrophila</taxon>
        <taxon>Lymnaeoidea</taxon>
        <taxon>Lymnaeidae</taxon>
        <taxon>Lymnaea</taxon>
    </lineage>
</organism>
<evidence type="ECO:0000313" key="2">
    <source>
        <dbReference type="EMBL" id="CAL1540979.1"/>
    </source>
</evidence>
<dbReference type="EMBL" id="CAXITT010000409">
    <property type="protein sequence ID" value="CAL1540979.1"/>
    <property type="molecule type" value="Genomic_DNA"/>
</dbReference>
<comment type="caution">
    <text evidence="2">The sequence shown here is derived from an EMBL/GenBank/DDBJ whole genome shotgun (WGS) entry which is preliminary data.</text>
</comment>
<dbReference type="Proteomes" id="UP001497497">
    <property type="component" value="Unassembled WGS sequence"/>
</dbReference>
<gene>
    <name evidence="2" type="ORF">GSLYS_00014628001</name>
</gene>
<dbReference type="AlphaFoldDB" id="A0AAV2I536"/>
<reference evidence="2 3" key="1">
    <citation type="submission" date="2024-04" db="EMBL/GenBank/DDBJ databases">
        <authorList>
            <consortium name="Genoscope - CEA"/>
            <person name="William W."/>
        </authorList>
    </citation>
    <scope>NUCLEOTIDE SEQUENCE [LARGE SCALE GENOMIC DNA]</scope>
</reference>
<evidence type="ECO:0000313" key="3">
    <source>
        <dbReference type="Proteomes" id="UP001497497"/>
    </source>
</evidence>
<feature type="compositionally biased region" description="Polar residues" evidence="1">
    <location>
        <begin position="1"/>
        <end position="25"/>
    </location>
</feature>